<feature type="region of interest" description="Disordered" evidence="1">
    <location>
        <begin position="62"/>
        <end position="95"/>
    </location>
</feature>
<feature type="region of interest" description="Disordered" evidence="1">
    <location>
        <begin position="123"/>
        <end position="165"/>
    </location>
</feature>
<name>A0ABY7EK01_MYAAR</name>
<protein>
    <submittedName>
        <fullName evidence="2">Uncharacterized protein</fullName>
    </submittedName>
</protein>
<feature type="compositionally biased region" description="Acidic residues" evidence="1">
    <location>
        <begin position="142"/>
        <end position="151"/>
    </location>
</feature>
<dbReference type="EMBL" id="CP111017">
    <property type="protein sequence ID" value="WAR09091.1"/>
    <property type="molecule type" value="Genomic_DNA"/>
</dbReference>
<evidence type="ECO:0000313" key="2">
    <source>
        <dbReference type="EMBL" id="WAR09091.1"/>
    </source>
</evidence>
<feature type="compositionally biased region" description="Basic and acidic residues" evidence="1">
    <location>
        <begin position="76"/>
        <end position="85"/>
    </location>
</feature>
<gene>
    <name evidence="2" type="ORF">MAR_019049</name>
</gene>
<reference evidence="2" key="1">
    <citation type="submission" date="2022-11" db="EMBL/GenBank/DDBJ databases">
        <title>Centuries of genome instability and evolution in soft-shell clam transmissible cancer (bioRxiv).</title>
        <authorList>
            <person name="Hart S.F.M."/>
            <person name="Yonemitsu M.A."/>
            <person name="Giersch R.M."/>
            <person name="Beal B.F."/>
            <person name="Arriagada G."/>
            <person name="Davis B.W."/>
            <person name="Ostrander E.A."/>
            <person name="Goff S.P."/>
            <person name="Metzger M.J."/>
        </authorList>
    </citation>
    <scope>NUCLEOTIDE SEQUENCE</scope>
    <source>
        <strain evidence="2">MELC-2E11</strain>
        <tissue evidence="2">Siphon/mantle</tissue>
    </source>
</reference>
<sequence length="188" mass="20953">MWSCGVREDLLNQRKSEIRYLSATKSLLEKYEGLDEESELGAVFNLSNYNIVRDRDGTFASHDMSIGKHSMSQRNPADKSEDKSSGRKKTASPGLVYTDEEFDTTFNLLNDVSTELIASFLEEGGQGEPSDAETLNSSDSYETVDSEEAETEGSLGVDVQRDRPGQGNYMERTVWMVIMGTEVLQPAR</sequence>
<accession>A0ABY7EK01</accession>
<evidence type="ECO:0000313" key="3">
    <source>
        <dbReference type="Proteomes" id="UP001164746"/>
    </source>
</evidence>
<organism evidence="2 3">
    <name type="scientific">Mya arenaria</name>
    <name type="common">Soft-shell clam</name>
    <dbReference type="NCBI Taxonomy" id="6604"/>
    <lineage>
        <taxon>Eukaryota</taxon>
        <taxon>Metazoa</taxon>
        <taxon>Spiralia</taxon>
        <taxon>Lophotrochozoa</taxon>
        <taxon>Mollusca</taxon>
        <taxon>Bivalvia</taxon>
        <taxon>Autobranchia</taxon>
        <taxon>Heteroconchia</taxon>
        <taxon>Euheterodonta</taxon>
        <taxon>Imparidentia</taxon>
        <taxon>Neoheterodontei</taxon>
        <taxon>Myida</taxon>
        <taxon>Myoidea</taxon>
        <taxon>Myidae</taxon>
        <taxon>Mya</taxon>
    </lineage>
</organism>
<dbReference type="Proteomes" id="UP001164746">
    <property type="component" value="Chromosome 6"/>
</dbReference>
<evidence type="ECO:0000256" key="1">
    <source>
        <dbReference type="SAM" id="MobiDB-lite"/>
    </source>
</evidence>
<keyword evidence="3" id="KW-1185">Reference proteome</keyword>
<proteinExistence type="predicted"/>